<evidence type="ECO:0000313" key="2">
    <source>
        <dbReference type="EMBL" id="CAG2251165.1"/>
    </source>
</evidence>
<name>A0A8S3V073_MYTED</name>
<dbReference type="InterPro" id="IPR001304">
    <property type="entry name" value="C-type_lectin-like"/>
</dbReference>
<dbReference type="PANTHER" id="PTHR22801:SF63">
    <property type="entry name" value="C-TYPE LECTIN DOMAIN-CONTAINING PROTEIN"/>
    <property type="match status" value="1"/>
</dbReference>
<dbReference type="AlphaFoldDB" id="A0A8S3V073"/>
<dbReference type="InterPro" id="IPR016186">
    <property type="entry name" value="C-type_lectin-like/link_sf"/>
</dbReference>
<gene>
    <name evidence="2" type="ORF">MEDL_62765</name>
</gene>
<reference evidence="2" key="1">
    <citation type="submission" date="2021-03" db="EMBL/GenBank/DDBJ databases">
        <authorList>
            <person name="Bekaert M."/>
        </authorList>
    </citation>
    <scope>NUCLEOTIDE SEQUENCE</scope>
</reference>
<feature type="domain" description="C-type lectin" evidence="1">
    <location>
        <begin position="28"/>
        <end position="124"/>
    </location>
</feature>
<dbReference type="PANTHER" id="PTHR22801">
    <property type="entry name" value="LITHOSTATHINE"/>
    <property type="match status" value="1"/>
</dbReference>
<dbReference type="SMART" id="SM00034">
    <property type="entry name" value="CLECT"/>
    <property type="match status" value="1"/>
</dbReference>
<dbReference type="InterPro" id="IPR050801">
    <property type="entry name" value="Ca-Dep_Lectins_ImmuneDev"/>
</dbReference>
<evidence type="ECO:0000313" key="3">
    <source>
        <dbReference type="Proteomes" id="UP000683360"/>
    </source>
</evidence>
<comment type="caution">
    <text evidence="2">The sequence shown here is derived from an EMBL/GenBank/DDBJ whole genome shotgun (WGS) entry which is preliminary data.</text>
</comment>
<dbReference type="OrthoDB" id="2142683at2759"/>
<proteinExistence type="predicted"/>
<dbReference type="Pfam" id="PF00059">
    <property type="entry name" value="Lectin_C"/>
    <property type="match status" value="1"/>
</dbReference>
<organism evidence="2 3">
    <name type="scientific">Mytilus edulis</name>
    <name type="common">Blue mussel</name>
    <dbReference type="NCBI Taxonomy" id="6550"/>
    <lineage>
        <taxon>Eukaryota</taxon>
        <taxon>Metazoa</taxon>
        <taxon>Spiralia</taxon>
        <taxon>Lophotrochozoa</taxon>
        <taxon>Mollusca</taxon>
        <taxon>Bivalvia</taxon>
        <taxon>Autobranchia</taxon>
        <taxon>Pteriomorphia</taxon>
        <taxon>Mytilida</taxon>
        <taxon>Mytiloidea</taxon>
        <taxon>Mytilidae</taxon>
        <taxon>Mytilinae</taxon>
        <taxon>Mytilus</taxon>
    </lineage>
</organism>
<keyword evidence="3" id="KW-1185">Reference proteome</keyword>
<dbReference type="Proteomes" id="UP000683360">
    <property type="component" value="Unassembled WGS sequence"/>
</dbReference>
<protein>
    <recommendedName>
        <fullName evidence="1">C-type lectin domain-containing protein</fullName>
    </recommendedName>
</protein>
<dbReference type="SUPFAM" id="SSF56436">
    <property type="entry name" value="C-type lectin-like"/>
    <property type="match status" value="2"/>
</dbReference>
<evidence type="ECO:0000259" key="1">
    <source>
        <dbReference type="PROSITE" id="PS50041"/>
    </source>
</evidence>
<dbReference type="InterPro" id="IPR016187">
    <property type="entry name" value="CTDL_fold"/>
</dbReference>
<dbReference type="Gene3D" id="3.10.100.10">
    <property type="entry name" value="Mannose-Binding Protein A, subunit A"/>
    <property type="match status" value="1"/>
</dbReference>
<sequence length="193" mass="22067">MTIPRILKETMQGATSILLCPGDDWNLYGSKCYKITDEDVSYEEGQIICTNETLNSTLVMPKTKQEVEFIKSLYSNLNIWLGLRFRKGSVWMWNDNTEYDASMLLSWSKYCPTDPALDKNGLLCYTKLLDSIYGVTYDEAKDRCSNINGTVIMPKTKEEADWIASKVYFGSSDVEFADVQCFVFNIKHGKVHD</sequence>
<dbReference type="PROSITE" id="PS50041">
    <property type="entry name" value="C_TYPE_LECTIN_2"/>
    <property type="match status" value="1"/>
</dbReference>
<accession>A0A8S3V073</accession>
<dbReference type="EMBL" id="CAJPWZ010003075">
    <property type="protein sequence ID" value="CAG2251165.1"/>
    <property type="molecule type" value="Genomic_DNA"/>
</dbReference>